<evidence type="ECO:0000313" key="2">
    <source>
        <dbReference type="EMBL" id="GIF82771.1"/>
    </source>
</evidence>
<dbReference type="AlphaFoldDB" id="A0A8J3JLD1"/>
<evidence type="ECO:0000256" key="1">
    <source>
        <dbReference type="SAM" id="Phobius"/>
    </source>
</evidence>
<dbReference type="Proteomes" id="UP000601223">
    <property type="component" value="Unassembled WGS sequence"/>
</dbReference>
<evidence type="ECO:0000313" key="3">
    <source>
        <dbReference type="Proteomes" id="UP000601223"/>
    </source>
</evidence>
<dbReference type="EMBL" id="BONF01000024">
    <property type="protein sequence ID" value="GIF82771.1"/>
    <property type="molecule type" value="Genomic_DNA"/>
</dbReference>
<keyword evidence="3" id="KW-1185">Reference proteome</keyword>
<feature type="transmembrane region" description="Helical" evidence="1">
    <location>
        <begin position="62"/>
        <end position="82"/>
    </location>
</feature>
<comment type="caution">
    <text evidence="2">The sequence shown here is derived from an EMBL/GenBank/DDBJ whole genome shotgun (WGS) entry which is preliminary data.</text>
</comment>
<gene>
    <name evidence="2" type="ORF">Cba03nite_41200</name>
</gene>
<keyword evidence="1" id="KW-0812">Transmembrane</keyword>
<sequence length="119" mass="12346">MPVRVALVALLLAGLGLWQSWQCGEEMSPLLLPVTTVTADAGHHGSGMTWHPGAPSHDGGHGLLAACLSVLASIAAAFWLMADPLRLLALLRRAGLTPLRAAGPSPRAATLAQLCILRT</sequence>
<reference evidence="2 3" key="1">
    <citation type="submission" date="2021-01" db="EMBL/GenBank/DDBJ databases">
        <title>Whole genome shotgun sequence of Catellatospora bangladeshensis NBRC 107357.</title>
        <authorList>
            <person name="Komaki H."/>
            <person name="Tamura T."/>
        </authorList>
    </citation>
    <scope>NUCLEOTIDE SEQUENCE [LARGE SCALE GENOMIC DNA]</scope>
    <source>
        <strain evidence="2 3">NBRC 107357</strain>
    </source>
</reference>
<accession>A0A8J3JLD1</accession>
<proteinExistence type="predicted"/>
<protein>
    <submittedName>
        <fullName evidence="2">Uncharacterized protein</fullName>
    </submittedName>
</protein>
<organism evidence="2 3">
    <name type="scientific">Catellatospora bangladeshensis</name>
    <dbReference type="NCBI Taxonomy" id="310355"/>
    <lineage>
        <taxon>Bacteria</taxon>
        <taxon>Bacillati</taxon>
        <taxon>Actinomycetota</taxon>
        <taxon>Actinomycetes</taxon>
        <taxon>Micromonosporales</taxon>
        <taxon>Micromonosporaceae</taxon>
        <taxon>Catellatospora</taxon>
    </lineage>
</organism>
<keyword evidence="1" id="KW-1133">Transmembrane helix</keyword>
<name>A0A8J3JLD1_9ACTN</name>
<keyword evidence="1" id="KW-0472">Membrane</keyword>